<keyword evidence="3" id="KW-1185">Reference proteome</keyword>
<proteinExistence type="predicted"/>
<feature type="region of interest" description="Disordered" evidence="1">
    <location>
        <begin position="1"/>
        <end position="21"/>
    </location>
</feature>
<sequence>MPGAAGFYPVSLPSSPPPPQSLTTYSRFMHDHTKRQMESFGAIRSSSSSHSTSHASNTANAMANGAASATYNP</sequence>
<accession>A0A367KZ58</accession>
<dbReference type="Proteomes" id="UP000253664">
    <property type="component" value="Unassembled WGS sequence"/>
</dbReference>
<protein>
    <submittedName>
        <fullName evidence="2">Uncharacterized protein</fullName>
    </submittedName>
</protein>
<name>A0A367KZ58_9HYPO</name>
<comment type="caution">
    <text evidence="2">The sequence shown here is derived from an EMBL/GenBank/DDBJ whole genome shotgun (WGS) entry which is preliminary data.</text>
</comment>
<feature type="compositionally biased region" description="Low complexity" evidence="1">
    <location>
        <begin position="45"/>
        <end position="73"/>
    </location>
</feature>
<organism evidence="2 3">
    <name type="scientific">Ophiocordyceps polyrhachis-furcata BCC 54312</name>
    <dbReference type="NCBI Taxonomy" id="1330021"/>
    <lineage>
        <taxon>Eukaryota</taxon>
        <taxon>Fungi</taxon>
        <taxon>Dikarya</taxon>
        <taxon>Ascomycota</taxon>
        <taxon>Pezizomycotina</taxon>
        <taxon>Sordariomycetes</taxon>
        <taxon>Hypocreomycetidae</taxon>
        <taxon>Hypocreales</taxon>
        <taxon>Ophiocordycipitaceae</taxon>
        <taxon>Ophiocordyceps</taxon>
    </lineage>
</organism>
<dbReference type="EMBL" id="LKCN02000028">
    <property type="protein sequence ID" value="RCI07454.1"/>
    <property type="molecule type" value="Genomic_DNA"/>
</dbReference>
<gene>
    <name evidence="2" type="ORF">L249_4520</name>
</gene>
<feature type="region of interest" description="Disordered" evidence="1">
    <location>
        <begin position="40"/>
        <end position="73"/>
    </location>
</feature>
<evidence type="ECO:0000313" key="3">
    <source>
        <dbReference type="Proteomes" id="UP000253664"/>
    </source>
</evidence>
<dbReference type="AlphaFoldDB" id="A0A367KZ58"/>
<evidence type="ECO:0000313" key="2">
    <source>
        <dbReference type="EMBL" id="RCI07454.1"/>
    </source>
</evidence>
<reference evidence="2 3" key="1">
    <citation type="journal article" date="2015" name="BMC Genomics">
        <title>Insights from the genome of Ophiocordyceps polyrhachis-furcata to pathogenicity and host specificity in insect fungi.</title>
        <authorList>
            <person name="Wichadakul D."/>
            <person name="Kobmoo N."/>
            <person name="Ingsriswang S."/>
            <person name="Tangphatsornruang S."/>
            <person name="Chantasingh D."/>
            <person name="Luangsa-ard J.J."/>
            <person name="Eurwilaichitr L."/>
        </authorList>
    </citation>
    <scope>NUCLEOTIDE SEQUENCE [LARGE SCALE GENOMIC DNA]</scope>
    <source>
        <strain evidence="2 3">BCC 54312</strain>
    </source>
</reference>
<evidence type="ECO:0000256" key="1">
    <source>
        <dbReference type="SAM" id="MobiDB-lite"/>
    </source>
</evidence>